<protein>
    <submittedName>
        <fullName evidence="1">Methyltransferase</fullName>
    </submittedName>
</protein>
<dbReference type="GO" id="GO:0009312">
    <property type="term" value="P:oligosaccharide biosynthetic process"/>
    <property type="evidence" value="ECO:0007669"/>
    <property type="project" value="InterPro"/>
</dbReference>
<dbReference type="CDD" id="cd02440">
    <property type="entry name" value="AdoMet_MTases"/>
    <property type="match status" value="1"/>
</dbReference>
<dbReference type="Proteomes" id="UP000635983">
    <property type="component" value="Unassembled WGS sequence"/>
</dbReference>
<dbReference type="EMBL" id="BMPO01000003">
    <property type="protein sequence ID" value="GGJ91747.1"/>
    <property type="molecule type" value="Genomic_DNA"/>
</dbReference>
<organism evidence="1 2">
    <name type="scientific">Pseudomonas matsuisoli</name>
    <dbReference type="NCBI Taxonomy" id="1515666"/>
    <lineage>
        <taxon>Bacteria</taxon>
        <taxon>Pseudomonadati</taxon>
        <taxon>Pseudomonadota</taxon>
        <taxon>Gammaproteobacteria</taxon>
        <taxon>Pseudomonadales</taxon>
        <taxon>Pseudomonadaceae</taxon>
        <taxon>Pseudomonas</taxon>
    </lineage>
</organism>
<proteinExistence type="predicted"/>
<reference evidence="1" key="1">
    <citation type="journal article" date="2014" name="Int. J. Syst. Evol. Microbiol.">
        <title>Complete genome sequence of Corynebacterium casei LMG S-19264T (=DSM 44701T), isolated from a smear-ripened cheese.</title>
        <authorList>
            <consortium name="US DOE Joint Genome Institute (JGI-PGF)"/>
            <person name="Walter F."/>
            <person name="Albersmeier A."/>
            <person name="Kalinowski J."/>
            <person name="Ruckert C."/>
        </authorList>
    </citation>
    <scope>NUCLEOTIDE SEQUENCE</scope>
    <source>
        <strain evidence="1">JCM 30078</strain>
    </source>
</reference>
<reference evidence="1" key="2">
    <citation type="submission" date="2020-09" db="EMBL/GenBank/DDBJ databases">
        <authorList>
            <person name="Sun Q."/>
            <person name="Ohkuma M."/>
        </authorList>
    </citation>
    <scope>NUCLEOTIDE SEQUENCE</scope>
    <source>
        <strain evidence="1">JCM 30078</strain>
    </source>
</reference>
<dbReference type="AlphaFoldDB" id="A0A917PU53"/>
<dbReference type="Gene3D" id="3.40.50.150">
    <property type="entry name" value="Vaccinia Virus protein VP39"/>
    <property type="match status" value="1"/>
</dbReference>
<keyword evidence="1" id="KW-0808">Transferase</keyword>
<dbReference type="InterPro" id="IPR029063">
    <property type="entry name" value="SAM-dependent_MTases_sf"/>
</dbReference>
<keyword evidence="2" id="KW-1185">Reference proteome</keyword>
<gene>
    <name evidence="1" type="ORF">GCM10009304_16930</name>
</gene>
<keyword evidence="1" id="KW-0489">Methyltransferase</keyword>
<evidence type="ECO:0000313" key="2">
    <source>
        <dbReference type="Proteomes" id="UP000635983"/>
    </source>
</evidence>
<name>A0A917PU53_9PSED</name>
<sequence>MNMPMRYFEELYAQSADPWEYRQRWYESRKRDLTLAALPHPRYSSAFEPGCSIGELSANLATRCDALLISDGNDTAIAHARSRLASEPHVRIEKRLLPDAWPDEQFDLIVFSELGYYFSPDALTVLASRMQQSLLPGGVLIACHWRHPIEGCALNGDEVHQHLSRALGMSQLSQHEEQDFLISVWSSDASSVASREGFL</sequence>
<dbReference type="GO" id="GO:0008757">
    <property type="term" value="F:S-adenosylmethionine-dependent methyltransferase activity"/>
    <property type="evidence" value="ECO:0007669"/>
    <property type="project" value="InterPro"/>
</dbReference>
<dbReference type="GO" id="GO:0032259">
    <property type="term" value="P:methylation"/>
    <property type="evidence" value="ECO:0007669"/>
    <property type="project" value="UniProtKB-KW"/>
</dbReference>
<comment type="caution">
    <text evidence="1">The sequence shown here is derived from an EMBL/GenBank/DDBJ whole genome shotgun (WGS) entry which is preliminary data.</text>
</comment>
<dbReference type="SUPFAM" id="SSF53335">
    <property type="entry name" value="S-adenosyl-L-methionine-dependent methyltransferases"/>
    <property type="match status" value="1"/>
</dbReference>
<dbReference type="RefSeq" id="WP_188982755.1">
    <property type="nucleotide sequence ID" value="NZ_BMPO01000003.1"/>
</dbReference>
<dbReference type="Pfam" id="PF05401">
    <property type="entry name" value="NodS"/>
    <property type="match status" value="1"/>
</dbReference>
<dbReference type="InterPro" id="IPR008715">
    <property type="entry name" value="SAM-MeTfrase_NodS-like"/>
</dbReference>
<accession>A0A917PU53</accession>
<evidence type="ECO:0000313" key="1">
    <source>
        <dbReference type="EMBL" id="GGJ91747.1"/>
    </source>
</evidence>